<dbReference type="PANTHER" id="PTHR21666:SF270">
    <property type="entry name" value="MUREIN HYDROLASE ACTIVATOR ENVC"/>
    <property type="match status" value="1"/>
</dbReference>
<evidence type="ECO:0000259" key="4">
    <source>
        <dbReference type="Pfam" id="PF01471"/>
    </source>
</evidence>
<name>A0A3G2KCW1_9CAUD</name>
<dbReference type="GO" id="GO:0004222">
    <property type="term" value="F:metalloendopeptidase activity"/>
    <property type="evidence" value="ECO:0007669"/>
    <property type="project" value="TreeGrafter"/>
</dbReference>
<dbReference type="Proteomes" id="UP000268902">
    <property type="component" value="Segment"/>
</dbReference>
<feature type="region of interest" description="Disordered" evidence="3">
    <location>
        <begin position="1"/>
        <end position="38"/>
    </location>
</feature>
<keyword evidence="7" id="KW-1185">Reference proteome</keyword>
<evidence type="ECO:0000313" key="7">
    <source>
        <dbReference type="Proteomes" id="UP000268902"/>
    </source>
</evidence>
<evidence type="ECO:0000313" key="6">
    <source>
        <dbReference type="EMBL" id="AYN56803.1"/>
    </source>
</evidence>
<dbReference type="InterPro" id="IPR016047">
    <property type="entry name" value="M23ase_b-sheet_dom"/>
</dbReference>
<accession>A0A3G2KCW1</accession>
<feature type="domain" description="Peptidoglycan binding-like" evidence="4">
    <location>
        <begin position="178"/>
        <end position="214"/>
    </location>
</feature>
<dbReference type="GO" id="GO:0031640">
    <property type="term" value="P:killing of cells of another organism"/>
    <property type="evidence" value="ECO:0007669"/>
    <property type="project" value="UniProtKB-KW"/>
</dbReference>
<evidence type="ECO:0000256" key="1">
    <source>
        <dbReference type="ARBA" id="ARBA00022529"/>
    </source>
</evidence>
<evidence type="ECO:0000259" key="5">
    <source>
        <dbReference type="Pfam" id="PF01551"/>
    </source>
</evidence>
<dbReference type="InterPro" id="IPR036365">
    <property type="entry name" value="PGBD-like_sf"/>
</dbReference>
<proteinExistence type="predicted"/>
<dbReference type="SUPFAM" id="SSF47090">
    <property type="entry name" value="PGBD-like"/>
    <property type="match status" value="1"/>
</dbReference>
<dbReference type="KEGG" id="vg:77924920"/>
<dbReference type="InterPro" id="IPR002477">
    <property type="entry name" value="Peptidoglycan-bd-like"/>
</dbReference>
<dbReference type="Pfam" id="PF01551">
    <property type="entry name" value="Peptidase_M23"/>
    <property type="match status" value="1"/>
</dbReference>
<sequence>MTKFSSPVPVGSRSTSGFMTKARPDHAGHDWAPPEPGQHVDVYAVADGTVIAAGEGVLSGHSGKIVIIDHGKLTGNGSTDHTVTNSGHLHTINVKVGQKVKAGQKIGTMGETGNATGVHLHLGVRFNGRWADPKKWLATKKIIPGKTKPVSGGSGYSKATRDWQLSMNKMFPAYANFAGDGIYGPYSEDVTRKYQSRVGLKRTGKLDAATKKSMRSMGVKV</sequence>
<keyword evidence="1" id="KW-0929">Antimicrobial</keyword>
<dbReference type="Pfam" id="PF01471">
    <property type="entry name" value="PG_binding_1"/>
    <property type="match status" value="1"/>
</dbReference>
<keyword evidence="2" id="KW-0081">Bacteriolytic enzyme</keyword>
<dbReference type="RefSeq" id="YP_010649371.1">
    <property type="nucleotide sequence ID" value="NC_070766.1"/>
</dbReference>
<dbReference type="InterPro" id="IPR050570">
    <property type="entry name" value="Cell_wall_metabolism_enzyme"/>
</dbReference>
<organism evidence="6 7">
    <name type="scientific">Arthrobacter phage Adaia</name>
    <dbReference type="NCBI Taxonomy" id="2419945"/>
    <lineage>
        <taxon>Viruses</taxon>
        <taxon>Duplodnaviria</taxon>
        <taxon>Heunggongvirae</taxon>
        <taxon>Uroviricota</taxon>
        <taxon>Caudoviricetes</taxon>
        <taxon>Adaiavirus</taxon>
        <taxon>Adaiavirus adaia</taxon>
    </lineage>
</organism>
<dbReference type="EMBL" id="MH834594">
    <property type="protein sequence ID" value="AYN56803.1"/>
    <property type="molecule type" value="Genomic_DNA"/>
</dbReference>
<feature type="domain" description="M23ase beta-sheet core" evidence="5">
    <location>
        <begin position="26"/>
        <end position="133"/>
    </location>
</feature>
<evidence type="ECO:0000256" key="2">
    <source>
        <dbReference type="ARBA" id="ARBA00022638"/>
    </source>
</evidence>
<dbReference type="CDD" id="cd12797">
    <property type="entry name" value="M23_peptidase"/>
    <property type="match status" value="1"/>
</dbReference>
<evidence type="ECO:0000256" key="3">
    <source>
        <dbReference type="SAM" id="MobiDB-lite"/>
    </source>
</evidence>
<dbReference type="Gene3D" id="2.70.70.10">
    <property type="entry name" value="Glucose Permease (Domain IIA)"/>
    <property type="match status" value="1"/>
</dbReference>
<dbReference type="Gene3D" id="1.10.101.10">
    <property type="entry name" value="PGBD-like superfamily/PGBD"/>
    <property type="match status" value="1"/>
</dbReference>
<dbReference type="GO" id="GO:0042742">
    <property type="term" value="P:defense response to bacterium"/>
    <property type="evidence" value="ECO:0007669"/>
    <property type="project" value="UniProtKB-KW"/>
</dbReference>
<dbReference type="SUPFAM" id="SSF51261">
    <property type="entry name" value="Duplicated hybrid motif"/>
    <property type="match status" value="1"/>
</dbReference>
<gene>
    <name evidence="6" type="primary">15</name>
    <name evidence="6" type="ORF">PBI_ADAIA_15</name>
</gene>
<dbReference type="InterPro" id="IPR036366">
    <property type="entry name" value="PGBDSf"/>
</dbReference>
<reference evidence="6 7" key="1">
    <citation type="submission" date="2018-09" db="EMBL/GenBank/DDBJ databases">
        <authorList>
            <person name="Fryberger R.B."/>
            <person name="Stoner T.H."/>
            <person name="Garlena R.A."/>
            <person name="Russell D.A."/>
            <person name="Pope W.H."/>
            <person name="Jacobs-Sera D."/>
            <person name="Hatfull G.F."/>
        </authorList>
    </citation>
    <scope>NUCLEOTIDE SEQUENCE [LARGE SCALE GENOMIC DNA]</scope>
</reference>
<protein>
    <submittedName>
        <fullName evidence="6">Lysin A</fullName>
    </submittedName>
</protein>
<dbReference type="InterPro" id="IPR011055">
    <property type="entry name" value="Dup_hybrid_motif"/>
</dbReference>
<dbReference type="PANTHER" id="PTHR21666">
    <property type="entry name" value="PEPTIDASE-RELATED"/>
    <property type="match status" value="1"/>
</dbReference>
<dbReference type="GeneID" id="77924920"/>